<feature type="binding site" evidence="10">
    <location>
        <position position="369"/>
    </location>
    <ligand>
        <name>Mn(2+)</name>
        <dbReference type="ChEBI" id="CHEBI:29035"/>
        <label>2</label>
    </ligand>
</feature>
<evidence type="ECO:0000256" key="1">
    <source>
        <dbReference type="ARBA" id="ARBA00022598"/>
    </source>
</evidence>
<dbReference type="GO" id="GO:0042245">
    <property type="term" value="P:RNA repair"/>
    <property type="evidence" value="ECO:0007669"/>
    <property type="project" value="UniProtKB-KW"/>
</dbReference>
<feature type="binding site" evidence="9">
    <location>
        <position position="422"/>
    </location>
    <ligand>
        <name>GMP</name>
        <dbReference type="ChEBI" id="CHEBI:58115"/>
    </ligand>
</feature>
<evidence type="ECO:0000256" key="3">
    <source>
        <dbReference type="ARBA" id="ARBA00022741"/>
    </source>
</evidence>
<evidence type="ECO:0000256" key="2">
    <source>
        <dbReference type="ARBA" id="ARBA00022723"/>
    </source>
</evidence>
<evidence type="ECO:0000256" key="8">
    <source>
        <dbReference type="PIRSR" id="PIRSR601233-1"/>
    </source>
</evidence>
<feature type="binding site" evidence="10">
    <location>
        <position position="131"/>
    </location>
    <ligand>
        <name>Mn(2+)</name>
        <dbReference type="ChEBI" id="CHEBI:29035"/>
        <label>1</label>
    </ligand>
</feature>
<name>A0A919XP23_9BACL</name>
<evidence type="ECO:0000256" key="10">
    <source>
        <dbReference type="PIRSR" id="PIRSR601233-3"/>
    </source>
</evidence>
<feature type="binding site" evidence="9">
    <location>
        <begin position="440"/>
        <end position="443"/>
    </location>
    <ligand>
        <name>GMP</name>
        <dbReference type="ChEBI" id="CHEBI:58115"/>
    </ligand>
</feature>
<dbReference type="PANTHER" id="PTHR11118">
    <property type="entry name" value="RNA-SPLICING LIGASE RTCB HOMOLOG"/>
    <property type="match status" value="1"/>
</dbReference>
<comment type="similarity">
    <text evidence="11">Belongs to the RtcB family.</text>
</comment>
<keyword evidence="1 11" id="KW-0436">Ligase</keyword>
<comment type="cofactor">
    <cofactor evidence="10 11">
        <name>Mn(2+)</name>
        <dbReference type="ChEBI" id="CHEBI:29035"/>
    </cofactor>
    <text evidence="10 11">Binds 2 manganese ions per subunit.</text>
</comment>
<keyword evidence="5 9" id="KW-0342">GTP-binding</keyword>
<feature type="binding site" evidence="9">
    <location>
        <begin position="245"/>
        <end position="249"/>
    </location>
    <ligand>
        <name>GMP</name>
        <dbReference type="ChEBI" id="CHEBI:58115"/>
    </ligand>
</feature>
<evidence type="ECO:0000313" key="13">
    <source>
        <dbReference type="Proteomes" id="UP000681162"/>
    </source>
</evidence>
<dbReference type="Proteomes" id="UP000681162">
    <property type="component" value="Unassembled WGS sequence"/>
</dbReference>
<proteinExistence type="inferred from homology"/>
<dbReference type="EC" id="6.5.1.-" evidence="11"/>
<comment type="subunit">
    <text evidence="11">Monomer.</text>
</comment>
<evidence type="ECO:0000256" key="5">
    <source>
        <dbReference type="ARBA" id="ARBA00023134"/>
    </source>
</evidence>
<keyword evidence="3 9" id="KW-0547">Nucleotide-binding</keyword>
<feature type="binding site" evidence="9">
    <location>
        <position position="519"/>
    </location>
    <ligand>
        <name>GMP</name>
        <dbReference type="ChEBI" id="CHEBI:58115"/>
    </ligand>
</feature>
<evidence type="ECO:0000256" key="9">
    <source>
        <dbReference type="PIRSR" id="PIRSR601233-2"/>
    </source>
</evidence>
<feature type="binding site" evidence="9">
    <location>
        <begin position="415"/>
        <end position="418"/>
    </location>
    <ligand>
        <name>GMP</name>
        <dbReference type="ChEBI" id="CHEBI:58115"/>
    </ligand>
</feature>
<feature type="binding site" evidence="10">
    <location>
        <position position="278"/>
    </location>
    <ligand>
        <name>Mn(2+)</name>
        <dbReference type="ChEBI" id="CHEBI:29035"/>
        <label>2</label>
    </ligand>
</feature>
<dbReference type="GO" id="GO:0005525">
    <property type="term" value="F:GTP binding"/>
    <property type="evidence" value="ECO:0007669"/>
    <property type="project" value="UniProtKB-KW"/>
</dbReference>
<keyword evidence="13" id="KW-1185">Reference proteome</keyword>
<dbReference type="Pfam" id="PF01139">
    <property type="entry name" value="RtcB"/>
    <property type="match status" value="1"/>
</dbReference>
<organism evidence="12 13">
    <name type="scientific">Paenibacillus antibioticophila</name>
    <dbReference type="NCBI Taxonomy" id="1274374"/>
    <lineage>
        <taxon>Bacteria</taxon>
        <taxon>Bacillati</taxon>
        <taxon>Bacillota</taxon>
        <taxon>Bacilli</taxon>
        <taxon>Bacillales</taxon>
        <taxon>Paenibacillaceae</taxon>
        <taxon>Paenibacillus</taxon>
    </lineage>
</organism>
<dbReference type="GO" id="GO:0170057">
    <property type="term" value="F:RNA ligase (GTP) activity"/>
    <property type="evidence" value="ECO:0007669"/>
    <property type="project" value="UniProtKB-EC"/>
</dbReference>
<feature type="binding site" evidence="10">
    <location>
        <position position="246"/>
    </location>
    <ligand>
        <name>Mn(2+)</name>
        <dbReference type="ChEBI" id="CHEBI:29035"/>
        <label>1</label>
    </ligand>
</feature>
<keyword evidence="2 10" id="KW-0479">Metal-binding</keyword>
<dbReference type="AlphaFoldDB" id="A0A919XP23"/>
<dbReference type="GO" id="GO:0046872">
    <property type="term" value="F:metal ion binding"/>
    <property type="evidence" value="ECO:0007669"/>
    <property type="project" value="UniProtKB-UniRule"/>
</dbReference>
<evidence type="ECO:0000256" key="7">
    <source>
        <dbReference type="ARBA" id="ARBA00047746"/>
    </source>
</evidence>
<protein>
    <recommendedName>
        <fullName evidence="11">tRNA-splicing ligase RtcB</fullName>
        <ecNumber evidence="11">6.5.1.-</ecNumber>
    </recommendedName>
</protein>
<evidence type="ECO:0000313" key="12">
    <source>
        <dbReference type="EMBL" id="GIO35776.1"/>
    </source>
</evidence>
<evidence type="ECO:0000256" key="4">
    <source>
        <dbReference type="ARBA" id="ARBA00022800"/>
    </source>
</evidence>
<comment type="catalytic activity">
    <reaction evidence="7">
        <text>a 3'-end 3'-phospho-ribonucleotide-RNA + a 5'-end dephospho-ribonucleoside-RNA + GTP = a ribonucleotidyl-ribonucleotide-RNA + GMP + diphosphate</text>
        <dbReference type="Rhea" id="RHEA:68076"/>
        <dbReference type="Rhea" id="RHEA-COMP:10463"/>
        <dbReference type="Rhea" id="RHEA-COMP:13936"/>
        <dbReference type="Rhea" id="RHEA-COMP:17355"/>
        <dbReference type="ChEBI" id="CHEBI:33019"/>
        <dbReference type="ChEBI" id="CHEBI:37565"/>
        <dbReference type="ChEBI" id="CHEBI:58115"/>
        <dbReference type="ChEBI" id="CHEBI:83062"/>
        <dbReference type="ChEBI" id="CHEBI:138284"/>
        <dbReference type="ChEBI" id="CHEBI:173118"/>
        <dbReference type="EC" id="6.5.1.8"/>
    </reaction>
</comment>
<evidence type="ECO:0000256" key="6">
    <source>
        <dbReference type="ARBA" id="ARBA00023211"/>
    </source>
</evidence>
<comment type="caution">
    <text evidence="12">The sequence shown here is derived from an EMBL/GenBank/DDBJ whole genome shotgun (WGS) entry which is preliminary data.</text>
</comment>
<dbReference type="SUPFAM" id="SSF103365">
    <property type="entry name" value="Hypothetical protein PH1602"/>
    <property type="match status" value="1"/>
</dbReference>
<accession>A0A919XP23</accession>
<dbReference type="InterPro" id="IPR036025">
    <property type="entry name" value="RtcB-like_sf"/>
</dbReference>
<dbReference type="PANTHER" id="PTHR11118:SF1">
    <property type="entry name" value="RNA-SPLICING LIGASE RTCB HOMOLOG"/>
    <property type="match status" value="1"/>
</dbReference>
<dbReference type="InterPro" id="IPR001233">
    <property type="entry name" value="RtcB"/>
</dbReference>
<reference evidence="12 13" key="1">
    <citation type="submission" date="2021-03" db="EMBL/GenBank/DDBJ databases">
        <title>Antimicrobial resistance genes in bacteria isolated from Japanese honey, and their potential for conferring macrolide and lincosamide resistance in the American foulbrood pathogen Paenibacillus larvae.</title>
        <authorList>
            <person name="Okamoto M."/>
            <person name="Kumagai M."/>
            <person name="Kanamori H."/>
            <person name="Takamatsu D."/>
        </authorList>
    </citation>
    <scope>NUCLEOTIDE SEQUENCE [LARGE SCALE GENOMIC DNA]</scope>
    <source>
        <strain evidence="12 13">J41TS12</strain>
    </source>
</reference>
<keyword evidence="6 10" id="KW-0464">Manganese</keyword>
<evidence type="ECO:0000256" key="11">
    <source>
        <dbReference type="RuleBase" id="RU371113"/>
    </source>
</evidence>
<feature type="active site" description="GMP-histidine intermediate" evidence="8">
    <location>
        <position position="440"/>
    </location>
</feature>
<dbReference type="Gene3D" id="3.90.1860.10">
    <property type="entry name" value="tRNA-splicing ligase RtcB"/>
    <property type="match status" value="1"/>
</dbReference>
<feature type="binding site" evidence="9">
    <location>
        <begin position="369"/>
        <end position="370"/>
    </location>
    <ligand>
        <name>GMP</name>
        <dbReference type="ChEBI" id="CHEBI:58115"/>
    </ligand>
</feature>
<dbReference type="EMBL" id="BORR01000002">
    <property type="protein sequence ID" value="GIO35776.1"/>
    <property type="molecule type" value="Genomic_DNA"/>
</dbReference>
<sequence>MGNRPMASFLVAYERSATSSKICTLYEMNLERINKQFMNTQIYGTAIDEQGAFRHEVKLPSGDLTVYATQQLFSSLDYKVFDMANNNLQIPDIRYMSYTPDVHVGVGTCIGTTAVWDARSGYVSPSIVGSDIGCGMRVHMTNLHKDDLKDVKLRRKLVKAIEKVLPMEANQRGHYSDIRLEHIVRKGLHGLPKKYIPDSYTPKKSTSLTHVESSKFAFDESVLELVPDMTWHRAHRQLGTLGGGNHFAEIQAIEIAEENRSIAEAWGLSDGQIVVMIHSGSRAWGGYVSQMSSSAILKVMQRHGWGTSDPKLIFAPLEHAEGRHYVNMMYSALNYAVTNRHLIAYAMREAFREVFGSKCEFSTLYDLMHNYAWEEHHPELGRVFVHRKGATRALPAGHTDNPKPYLTTGHPALIPGSMGTASYIMVGQPGGADNYYSICHGAGRIRSRTATKRLVKVEDFEAALRVGTEDEIVVNQRSLESILDESPQAYKNVDEIIESVTGAGLAQVVAKCKPLAAVKGAKS</sequence>
<keyword evidence="4" id="KW-0692">RNA repair</keyword>
<dbReference type="GO" id="GO:0003972">
    <property type="term" value="F:RNA ligase (ATP) activity"/>
    <property type="evidence" value="ECO:0007669"/>
    <property type="project" value="TreeGrafter"/>
</dbReference>
<gene>
    <name evidence="11" type="primary">rtcB</name>
    <name evidence="12" type="ORF">J41TS12_06370</name>
</gene>
<dbReference type="GO" id="GO:0006396">
    <property type="term" value="P:RNA processing"/>
    <property type="evidence" value="ECO:0007669"/>
    <property type="project" value="InterPro"/>
</dbReference>